<reference evidence="1 4" key="2">
    <citation type="journal article" date="2020" name="Front. Plant Sci.">
        <title>Isolation of Rhizosphere Bacteria That Improve Quality and Water Stress Tolerance in Greenhouse Ornamentals.</title>
        <authorList>
            <person name="Nordstedt N.P."/>
            <person name="Jones M.L."/>
        </authorList>
    </citation>
    <scope>NUCLEOTIDE SEQUENCE [LARGE SCALE GENOMIC DNA]</scope>
    <source>
        <strain evidence="1 4">C6C2</strain>
    </source>
</reference>
<evidence type="ECO:0000313" key="2">
    <source>
        <dbReference type="EMBL" id="OWY28733.1"/>
    </source>
</evidence>
<name>A0A246WQQ1_9BURK</name>
<accession>A0A246WQQ1</accession>
<evidence type="ECO:0000313" key="1">
    <source>
        <dbReference type="EMBL" id="NUU02256.1"/>
    </source>
</evidence>
<gene>
    <name evidence="2" type="ORF">CEJ42_12165</name>
    <name evidence="1" type="ORF">HNO84_11660</name>
</gene>
<reference evidence="2 3" key="1">
    <citation type="submission" date="2017-06" db="EMBL/GenBank/DDBJ databases">
        <title>Herbaspirillum phytohormonus sp. nov., isolated from the root nodule of Robinia pseudoacacia in lead-zinc mine.</title>
        <authorList>
            <person name="Fan M."/>
            <person name="Lin Y."/>
        </authorList>
    </citation>
    <scope>NUCLEOTIDE SEQUENCE [LARGE SCALE GENOMIC DNA]</scope>
    <source>
        <strain evidence="2 3">HZ10</strain>
    </source>
</reference>
<dbReference type="RefSeq" id="WP_079218842.1">
    <property type="nucleotide sequence ID" value="NZ_CP018845.1"/>
</dbReference>
<evidence type="ECO:0000313" key="4">
    <source>
        <dbReference type="Proteomes" id="UP000536746"/>
    </source>
</evidence>
<dbReference type="Pfam" id="PF11390">
    <property type="entry name" value="FdsD"/>
    <property type="match status" value="1"/>
</dbReference>
<dbReference type="Proteomes" id="UP000197596">
    <property type="component" value="Unassembled WGS sequence"/>
</dbReference>
<evidence type="ECO:0000313" key="3">
    <source>
        <dbReference type="Proteomes" id="UP000197596"/>
    </source>
</evidence>
<dbReference type="InterPro" id="IPR021074">
    <property type="entry name" value="Formate_DH_dsu"/>
</dbReference>
<dbReference type="EMBL" id="NJGU01000006">
    <property type="protein sequence ID" value="OWY28733.1"/>
    <property type="molecule type" value="Genomic_DNA"/>
</dbReference>
<proteinExistence type="predicted"/>
<protein>
    <submittedName>
        <fullName evidence="1 2">Formate dehydrogenase</fullName>
    </submittedName>
</protein>
<dbReference type="Proteomes" id="UP000536746">
    <property type="component" value="Unassembled WGS sequence"/>
</dbReference>
<comment type="caution">
    <text evidence="2">The sequence shown here is derived from an EMBL/GenBank/DDBJ whole genome shotgun (WGS) entry which is preliminary data.</text>
</comment>
<dbReference type="AlphaFoldDB" id="A0A246WQQ1"/>
<organism evidence="2 3">
    <name type="scientific">Herbaspirillum robiniae</name>
    <dbReference type="NCBI Taxonomy" id="2014887"/>
    <lineage>
        <taxon>Bacteria</taxon>
        <taxon>Pseudomonadati</taxon>
        <taxon>Pseudomonadota</taxon>
        <taxon>Betaproteobacteria</taxon>
        <taxon>Burkholderiales</taxon>
        <taxon>Oxalobacteraceae</taxon>
        <taxon>Herbaspirillum</taxon>
    </lineage>
</organism>
<keyword evidence="4" id="KW-1185">Reference proteome</keyword>
<dbReference type="OrthoDB" id="8527650at2"/>
<sequence length="75" mass="8725">MNTEHLIKMANQIGSFFSTMPDREQAVADLASHLKRFWEPRMRKAFLDYIDRTQGEGLDPIVLEAVHKHMQQQAV</sequence>
<dbReference type="EMBL" id="JABFMT010000010">
    <property type="protein sequence ID" value="NUU02256.1"/>
    <property type="molecule type" value="Genomic_DNA"/>
</dbReference>